<organism evidence="1 2">
    <name type="scientific">Rhodococcus erythropolis</name>
    <name type="common">Arthrobacter picolinophilus</name>
    <dbReference type="NCBI Taxonomy" id="1833"/>
    <lineage>
        <taxon>Bacteria</taxon>
        <taxon>Bacillati</taxon>
        <taxon>Actinomycetota</taxon>
        <taxon>Actinomycetes</taxon>
        <taxon>Mycobacteriales</taxon>
        <taxon>Nocardiaceae</taxon>
        <taxon>Rhodococcus</taxon>
        <taxon>Rhodococcus erythropolis group</taxon>
    </lineage>
</organism>
<proteinExistence type="predicted"/>
<name>A0A5N5E449_RHOER</name>
<protein>
    <submittedName>
        <fullName evidence="1">Uncharacterized protein</fullName>
    </submittedName>
</protein>
<dbReference type="Gene3D" id="2.60.120.560">
    <property type="entry name" value="Exo-inulinase, domain 1"/>
    <property type="match status" value="1"/>
</dbReference>
<accession>A0A5N5E449</accession>
<reference evidence="1 2" key="1">
    <citation type="journal article" date="2017" name="Poromechanics V (2013)">
        <title>Genomic Characterization of the Arsenic-Tolerant Actinobacterium, &lt;i&gt;Rhodococcus erythropolis&lt;/i&gt; S43.</title>
        <authorList>
            <person name="Retamal-Morales G."/>
            <person name="Mehnert M."/>
            <person name="Schwabe R."/>
            <person name="Tischler D."/>
            <person name="Schloemann M."/>
            <person name="Levican G.J."/>
        </authorList>
    </citation>
    <scope>NUCLEOTIDE SEQUENCE [LARGE SCALE GENOMIC DNA]</scope>
    <source>
        <strain evidence="1 2">S43</strain>
    </source>
</reference>
<gene>
    <name evidence="1" type="ORF">BS297_13440</name>
</gene>
<dbReference type="EMBL" id="MRBO01000398">
    <property type="protein sequence ID" value="KAB2584823.1"/>
    <property type="molecule type" value="Genomic_DNA"/>
</dbReference>
<comment type="caution">
    <text evidence="1">The sequence shown here is derived from an EMBL/GenBank/DDBJ whole genome shotgun (WGS) entry which is preliminary data.</text>
</comment>
<sequence length="451" mass="46842">MTSPDRAVPSGAYTGGSIRNLQKVTWDSARAQILSSVTESFAGVTAIGSNLNSVTKLALNAATDAQSGASQAQASAVAVQNTTAQNAADLVELVAVQSGQTTGGTAFSDAFSRTALGLDYTTFKTGPVADLVVIDGQVQLNRVGDRNTGDVVALSKTVTGSDDQRVSVVVGRMQEAYNAAARIVVRSATDLSTFVYAHVYRDSIHLGWGTRSGNTTVYNNWRPPVSTAVNTGDTVTIEAVGHTYKVLVNGATVAGYTDGGQGNPPQSPVGANNRSFGFGCQYYWNGLFGYFSFAMNALAAADLSSPPIVGTGWSLYRLNSTAVAQPAGEARLAANTFDTIGPAKNIAVPDLGRGQVQIEKSGWYAITAAYTLSSSITGARVGLWTAPAPGGTWSLSRVGARTADDTATKSVGSSFTVFLQQGSVVAPGYNLSRNNGFIGPESYFDGALLSY</sequence>
<dbReference type="Proteomes" id="UP000325576">
    <property type="component" value="Unassembled WGS sequence"/>
</dbReference>
<dbReference type="AlphaFoldDB" id="A0A5N5E449"/>
<evidence type="ECO:0000313" key="1">
    <source>
        <dbReference type="EMBL" id="KAB2584823.1"/>
    </source>
</evidence>
<evidence type="ECO:0000313" key="2">
    <source>
        <dbReference type="Proteomes" id="UP000325576"/>
    </source>
</evidence>